<dbReference type="EMBL" id="JAATIP010000124">
    <property type="protein sequence ID" value="KAF4369688.1"/>
    <property type="molecule type" value="Genomic_DNA"/>
</dbReference>
<gene>
    <name evidence="1" type="ORF">F8388_015775</name>
</gene>
<dbReference type="InterPro" id="IPR016159">
    <property type="entry name" value="Cullin_repeat-like_dom_sf"/>
</dbReference>
<dbReference type="Proteomes" id="UP000525078">
    <property type="component" value="Unassembled WGS sequence"/>
</dbReference>
<reference evidence="1 2" key="1">
    <citation type="journal article" date="2020" name="bioRxiv">
        <title>Sequence and annotation of 42 cannabis genomes reveals extensive copy number variation in cannabinoid synthesis and pathogen resistance genes.</title>
        <authorList>
            <person name="Mckernan K.J."/>
            <person name="Helbert Y."/>
            <person name="Kane L.T."/>
            <person name="Ebling H."/>
            <person name="Zhang L."/>
            <person name="Liu B."/>
            <person name="Eaton Z."/>
            <person name="Mclaughlin S."/>
            <person name="Kingan S."/>
            <person name="Baybayan P."/>
            <person name="Concepcion G."/>
            <person name="Jordan M."/>
            <person name="Riva A."/>
            <person name="Barbazuk W."/>
            <person name="Harkins T."/>
        </authorList>
    </citation>
    <scope>NUCLEOTIDE SEQUENCE [LARGE SCALE GENOMIC DNA]</scope>
    <source>
        <strain evidence="2">cv. Jamaican Lion 4</strain>
        <tissue evidence="1">Leaf</tissue>
    </source>
</reference>
<name>A0A7J6FGB7_CANSA</name>
<organism evidence="1 2">
    <name type="scientific">Cannabis sativa</name>
    <name type="common">Hemp</name>
    <name type="synonym">Marijuana</name>
    <dbReference type="NCBI Taxonomy" id="3483"/>
    <lineage>
        <taxon>Eukaryota</taxon>
        <taxon>Viridiplantae</taxon>
        <taxon>Streptophyta</taxon>
        <taxon>Embryophyta</taxon>
        <taxon>Tracheophyta</taxon>
        <taxon>Spermatophyta</taxon>
        <taxon>Magnoliopsida</taxon>
        <taxon>eudicotyledons</taxon>
        <taxon>Gunneridae</taxon>
        <taxon>Pentapetalae</taxon>
        <taxon>rosids</taxon>
        <taxon>fabids</taxon>
        <taxon>Rosales</taxon>
        <taxon>Cannabaceae</taxon>
        <taxon>Cannabis</taxon>
    </lineage>
</organism>
<protein>
    <recommendedName>
        <fullName evidence="3">Cullin N-terminal domain-containing protein</fullName>
    </recommendedName>
</protein>
<evidence type="ECO:0000313" key="1">
    <source>
        <dbReference type="EMBL" id="KAF4369688.1"/>
    </source>
</evidence>
<evidence type="ECO:0008006" key="3">
    <source>
        <dbReference type="Google" id="ProtNLM"/>
    </source>
</evidence>
<dbReference type="SUPFAM" id="SSF74788">
    <property type="entry name" value="Cullin repeat-like"/>
    <property type="match status" value="1"/>
</dbReference>
<evidence type="ECO:0000313" key="2">
    <source>
        <dbReference type="Proteomes" id="UP000525078"/>
    </source>
</evidence>
<dbReference type="AlphaFoldDB" id="A0A7J6FGB7"/>
<sequence length="240" mass="28376">MANVWELGDVNNENLKNALNEAMVIIDKAFTTIDQKLDHHHRNICEKDILDQQKNINLASIAVHELYCKNYSVGGLDCLHLITKSLYEKYECVLKKRITERVIPFLEEKKNDKLLLKEVVEQWSLFGIYRSNLEKIFKPVEEVGYISVYYKNRNYRLWTLLQLSKNCFCQMVWEDFHYEIDEGLTEMINSGAFNKEDGGNSIDPEILKFSFFYYEMEFVAVSVPNLKRTYNLLKDYNIRP</sequence>
<dbReference type="Gene3D" id="1.20.1310.10">
    <property type="entry name" value="Cullin Repeats"/>
    <property type="match status" value="1"/>
</dbReference>
<comment type="caution">
    <text evidence="1">The sequence shown here is derived from an EMBL/GenBank/DDBJ whole genome shotgun (WGS) entry which is preliminary data.</text>
</comment>
<proteinExistence type="predicted"/>
<accession>A0A7J6FGB7</accession>